<evidence type="ECO:0000256" key="3">
    <source>
        <dbReference type="ARBA" id="ARBA00023211"/>
    </source>
</evidence>
<organism evidence="6 7">
    <name type="scientific">Trichomonas vaginalis (strain ATCC PRA-98 / G3)</name>
    <dbReference type="NCBI Taxonomy" id="412133"/>
    <lineage>
        <taxon>Eukaryota</taxon>
        <taxon>Metamonada</taxon>
        <taxon>Parabasalia</taxon>
        <taxon>Trichomonadida</taxon>
        <taxon>Trichomonadidae</taxon>
        <taxon>Trichomonas</taxon>
    </lineage>
</organism>
<evidence type="ECO:0000313" key="6">
    <source>
        <dbReference type="EMBL" id="EAY22149.1"/>
    </source>
</evidence>
<keyword evidence="2 4" id="KW-0378">Hydrolase</keyword>
<dbReference type="InParanoid" id="A2DBE6"/>
<dbReference type="RefSeq" id="XP_001583135.1">
    <property type="nucleotide sequence ID" value="XM_001583085.1"/>
</dbReference>
<feature type="domain" description="Serine/threonine specific protein phosphatases" evidence="5">
    <location>
        <begin position="110"/>
        <end position="115"/>
    </location>
</feature>
<dbReference type="GO" id="GO:0000724">
    <property type="term" value="P:double-strand break repair via homologous recombination"/>
    <property type="evidence" value="ECO:0000318"/>
    <property type="project" value="GO_Central"/>
</dbReference>
<dbReference type="GO" id="GO:0005634">
    <property type="term" value="C:nucleus"/>
    <property type="evidence" value="ECO:0000318"/>
    <property type="project" value="GO_Central"/>
</dbReference>
<dbReference type="OMA" id="FREFPHE"/>
<dbReference type="SMR" id="A2DBE6"/>
<dbReference type="KEGG" id="tva:5467698"/>
<dbReference type="Gene3D" id="3.60.21.10">
    <property type="match status" value="1"/>
</dbReference>
<sequence>MNDGDLKKFIGILEKGEKIPESDVVMLLTMIMQELYSESNVLLLDSPIVIVGDIHGQLDDMLYMFEVAGDNPEQKYLFMGDFVDRGYHSLNTFLLLVAKKLLYRGKYYLLRGNHESRQVSQMYGFYNECLMLYGNAGIWTLCNDVFDLLPMAAIIDNEVFSVHGGLSPELPLIEQINSINRQNELGSTGPLGDLCWSDPDTIQFWRQNQRGAGYIFGEDQTKEFLHTNGLSLITRSHQLVMEGCKWYFDNQLITVWSAPNYGYRSGNIASVMKYGFDPAEMRKLIFFDPAKNRITPTEENKVSNYFA</sequence>
<dbReference type="InterPro" id="IPR029052">
    <property type="entry name" value="Metallo-depent_PP-like"/>
</dbReference>
<keyword evidence="3" id="KW-0464">Manganese</keyword>
<dbReference type="CDD" id="cd07415">
    <property type="entry name" value="MPP_PP2A_PP4_PP6"/>
    <property type="match status" value="1"/>
</dbReference>
<dbReference type="VEuPathDB" id="TrichDB:TVAGG3_0382830"/>
<protein>
    <recommendedName>
        <fullName evidence="4">Serine/threonine-protein phosphatase</fullName>
        <ecNumber evidence="4">3.1.3.16</ecNumber>
    </recommendedName>
</protein>
<dbReference type="OrthoDB" id="10353125at2759"/>
<dbReference type="GO" id="GO:0004722">
    <property type="term" value="F:protein serine/threonine phosphatase activity"/>
    <property type="evidence" value="ECO:0000318"/>
    <property type="project" value="GO_Central"/>
</dbReference>
<dbReference type="GO" id="GO:0046872">
    <property type="term" value="F:metal ion binding"/>
    <property type="evidence" value="ECO:0007669"/>
    <property type="project" value="UniProtKB-KW"/>
</dbReference>
<dbReference type="SMART" id="SM00156">
    <property type="entry name" value="PP2Ac"/>
    <property type="match status" value="1"/>
</dbReference>
<evidence type="ECO:0000256" key="1">
    <source>
        <dbReference type="ARBA" id="ARBA00022723"/>
    </source>
</evidence>
<evidence type="ECO:0000259" key="5">
    <source>
        <dbReference type="PROSITE" id="PS00125"/>
    </source>
</evidence>
<comment type="catalytic activity">
    <reaction evidence="4">
        <text>O-phospho-L-threonyl-[protein] + H2O = L-threonyl-[protein] + phosphate</text>
        <dbReference type="Rhea" id="RHEA:47004"/>
        <dbReference type="Rhea" id="RHEA-COMP:11060"/>
        <dbReference type="Rhea" id="RHEA-COMP:11605"/>
        <dbReference type="ChEBI" id="CHEBI:15377"/>
        <dbReference type="ChEBI" id="CHEBI:30013"/>
        <dbReference type="ChEBI" id="CHEBI:43474"/>
        <dbReference type="ChEBI" id="CHEBI:61977"/>
        <dbReference type="EC" id="3.1.3.16"/>
    </reaction>
</comment>
<gene>
    <name evidence="6" type="ORF">TVAG_093230</name>
</gene>
<dbReference type="EMBL" id="DS113185">
    <property type="protein sequence ID" value="EAY22149.1"/>
    <property type="molecule type" value="Genomic_DNA"/>
</dbReference>
<comment type="similarity">
    <text evidence="4">Belongs to the PPP phosphatase family.</text>
</comment>
<dbReference type="InterPro" id="IPR006186">
    <property type="entry name" value="Ser/Thr-sp_prot-phosphatase"/>
</dbReference>
<accession>A2DBE6</accession>
<keyword evidence="7" id="KW-1185">Reference proteome</keyword>
<reference evidence="6" key="2">
    <citation type="journal article" date="2007" name="Science">
        <title>Draft genome sequence of the sexually transmitted pathogen Trichomonas vaginalis.</title>
        <authorList>
            <person name="Carlton J.M."/>
            <person name="Hirt R.P."/>
            <person name="Silva J.C."/>
            <person name="Delcher A.L."/>
            <person name="Schatz M."/>
            <person name="Zhao Q."/>
            <person name="Wortman J.R."/>
            <person name="Bidwell S.L."/>
            <person name="Alsmark U.C.M."/>
            <person name="Besteiro S."/>
            <person name="Sicheritz-Ponten T."/>
            <person name="Noel C.J."/>
            <person name="Dacks J.B."/>
            <person name="Foster P.G."/>
            <person name="Simillion C."/>
            <person name="Van de Peer Y."/>
            <person name="Miranda-Saavedra D."/>
            <person name="Barton G.J."/>
            <person name="Westrop G.D."/>
            <person name="Mueller S."/>
            <person name="Dessi D."/>
            <person name="Fiori P.L."/>
            <person name="Ren Q."/>
            <person name="Paulsen I."/>
            <person name="Zhang H."/>
            <person name="Bastida-Corcuera F.D."/>
            <person name="Simoes-Barbosa A."/>
            <person name="Brown M.T."/>
            <person name="Hayes R.D."/>
            <person name="Mukherjee M."/>
            <person name="Okumura C.Y."/>
            <person name="Schneider R."/>
            <person name="Smith A.J."/>
            <person name="Vanacova S."/>
            <person name="Villalvazo M."/>
            <person name="Haas B.J."/>
            <person name="Pertea M."/>
            <person name="Feldblyum T.V."/>
            <person name="Utterback T.R."/>
            <person name="Shu C.L."/>
            <person name="Osoegawa K."/>
            <person name="de Jong P.J."/>
            <person name="Hrdy I."/>
            <person name="Horvathova L."/>
            <person name="Zubacova Z."/>
            <person name="Dolezal P."/>
            <person name="Malik S.B."/>
            <person name="Logsdon J.M. Jr."/>
            <person name="Henze K."/>
            <person name="Gupta A."/>
            <person name="Wang C.C."/>
            <person name="Dunne R.L."/>
            <person name="Upcroft J.A."/>
            <person name="Upcroft P."/>
            <person name="White O."/>
            <person name="Salzberg S.L."/>
            <person name="Tang P."/>
            <person name="Chiu C.-H."/>
            <person name="Lee Y.-S."/>
            <person name="Embley T.M."/>
            <person name="Coombs G.H."/>
            <person name="Mottram J.C."/>
            <person name="Tachezy J."/>
            <person name="Fraser-Liggett C.M."/>
            <person name="Johnson P.J."/>
        </authorList>
    </citation>
    <scope>NUCLEOTIDE SEQUENCE [LARGE SCALE GENOMIC DNA]</scope>
    <source>
        <strain evidence="6">G3</strain>
    </source>
</reference>
<evidence type="ECO:0000256" key="2">
    <source>
        <dbReference type="ARBA" id="ARBA00022801"/>
    </source>
</evidence>
<dbReference type="GO" id="GO:0005737">
    <property type="term" value="C:cytoplasm"/>
    <property type="evidence" value="ECO:0000318"/>
    <property type="project" value="GO_Central"/>
</dbReference>
<dbReference type="InterPro" id="IPR004843">
    <property type="entry name" value="Calcineurin-like_PHP"/>
</dbReference>
<dbReference type="PANTHER" id="PTHR45619">
    <property type="entry name" value="SERINE/THREONINE-PROTEIN PHOSPHATASE PP2A-RELATED"/>
    <property type="match status" value="1"/>
</dbReference>
<dbReference type="PROSITE" id="PS00125">
    <property type="entry name" value="SER_THR_PHOSPHATASE"/>
    <property type="match status" value="1"/>
</dbReference>
<dbReference type="EC" id="3.1.3.16" evidence="4"/>
<dbReference type="Pfam" id="PF00149">
    <property type="entry name" value="Metallophos"/>
    <property type="match status" value="1"/>
</dbReference>
<dbReference type="SUPFAM" id="SSF56300">
    <property type="entry name" value="Metallo-dependent phosphatases"/>
    <property type="match status" value="1"/>
</dbReference>
<dbReference type="Proteomes" id="UP000001542">
    <property type="component" value="Unassembled WGS sequence"/>
</dbReference>
<keyword evidence="1" id="KW-0479">Metal-binding</keyword>
<evidence type="ECO:0000256" key="4">
    <source>
        <dbReference type="RuleBase" id="RU004273"/>
    </source>
</evidence>
<evidence type="ECO:0000313" key="7">
    <source>
        <dbReference type="Proteomes" id="UP000001542"/>
    </source>
</evidence>
<proteinExistence type="inferred from homology"/>
<dbReference type="PRINTS" id="PR00114">
    <property type="entry name" value="STPHPHTASE"/>
</dbReference>
<dbReference type="VEuPathDB" id="TrichDB:TVAG_016570"/>
<dbReference type="InterPro" id="IPR047129">
    <property type="entry name" value="PPA2-like"/>
</dbReference>
<dbReference type="STRING" id="5722.A2DBE6"/>
<dbReference type="eggNOG" id="KOG0372">
    <property type="taxonomic scope" value="Eukaryota"/>
</dbReference>
<dbReference type="AlphaFoldDB" id="A2DBE6"/>
<reference evidence="6" key="1">
    <citation type="submission" date="2006-10" db="EMBL/GenBank/DDBJ databases">
        <authorList>
            <person name="Amadeo P."/>
            <person name="Zhao Q."/>
            <person name="Wortman J."/>
            <person name="Fraser-Liggett C."/>
            <person name="Carlton J."/>
        </authorList>
    </citation>
    <scope>NUCLEOTIDE SEQUENCE</scope>
    <source>
        <strain evidence="6">G3</strain>
    </source>
</reference>
<name>A2DBE6_TRIV3</name>